<feature type="compositionally biased region" description="Basic and acidic residues" evidence="1">
    <location>
        <begin position="77"/>
        <end position="91"/>
    </location>
</feature>
<accession>A0A1F6T9G1</accession>
<evidence type="ECO:0000313" key="2">
    <source>
        <dbReference type="EMBL" id="OGI41716.1"/>
    </source>
</evidence>
<feature type="compositionally biased region" description="Basic and acidic residues" evidence="1">
    <location>
        <begin position="39"/>
        <end position="58"/>
    </location>
</feature>
<evidence type="ECO:0000313" key="3">
    <source>
        <dbReference type="Proteomes" id="UP000177925"/>
    </source>
</evidence>
<proteinExistence type="predicted"/>
<feature type="region of interest" description="Disordered" evidence="1">
    <location>
        <begin position="31"/>
        <end position="111"/>
    </location>
</feature>
<dbReference type="EMBL" id="MFSS01000119">
    <property type="protein sequence ID" value="OGI41716.1"/>
    <property type="molecule type" value="Genomic_DNA"/>
</dbReference>
<reference evidence="2 3" key="1">
    <citation type="journal article" date="2016" name="Nat. Commun.">
        <title>Thousands of microbial genomes shed light on interconnected biogeochemical processes in an aquifer system.</title>
        <authorList>
            <person name="Anantharaman K."/>
            <person name="Brown C.T."/>
            <person name="Hug L.A."/>
            <person name="Sharon I."/>
            <person name="Castelle C.J."/>
            <person name="Probst A.J."/>
            <person name="Thomas B.C."/>
            <person name="Singh A."/>
            <person name="Wilkins M.J."/>
            <person name="Karaoz U."/>
            <person name="Brodie E.L."/>
            <person name="Williams K.H."/>
            <person name="Hubbard S.S."/>
            <person name="Banfield J.F."/>
        </authorList>
    </citation>
    <scope>NUCLEOTIDE SEQUENCE [LARGE SCALE GENOMIC DNA]</scope>
</reference>
<gene>
    <name evidence="2" type="ORF">A2150_01875</name>
</gene>
<evidence type="ECO:0000256" key="1">
    <source>
        <dbReference type="SAM" id="MobiDB-lite"/>
    </source>
</evidence>
<comment type="caution">
    <text evidence="2">The sequence shown here is derived from an EMBL/GenBank/DDBJ whole genome shotgun (WGS) entry which is preliminary data.</text>
</comment>
<dbReference type="AlphaFoldDB" id="A0A1F6T9G1"/>
<dbReference type="Proteomes" id="UP000177925">
    <property type="component" value="Unassembled WGS sequence"/>
</dbReference>
<name>A0A1F6T9G1_9PROT</name>
<sequence length="111" mass="11915">MQVDGALARRMVHARGELDLGHVVVDDSFETRPGGVQVEHAEAGEEQHQREQRGKAGADAEAAPAGGTGSSVAGGHVEYRASRGFRRDSPPSRRFATGWMRPARGKRLSVI</sequence>
<organism evidence="2 3">
    <name type="scientific">Candidatus Muproteobacteria bacterium RBG_16_64_11</name>
    <dbReference type="NCBI Taxonomy" id="1817758"/>
    <lineage>
        <taxon>Bacteria</taxon>
        <taxon>Pseudomonadati</taxon>
        <taxon>Pseudomonadota</taxon>
        <taxon>Candidatus Muproteobacteria</taxon>
    </lineage>
</organism>
<protein>
    <submittedName>
        <fullName evidence="2">Uncharacterized protein</fullName>
    </submittedName>
</protein>